<dbReference type="InterPro" id="IPR036188">
    <property type="entry name" value="FAD/NAD-bd_sf"/>
</dbReference>
<keyword evidence="3" id="KW-0285">Flavoprotein</keyword>
<proteinExistence type="inferred from homology"/>
<dbReference type="PANTHER" id="PTHR46056">
    <property type="entry name" value="LONG-CHAIN-ALCOHOL OXIDASE"/>
    <property type="match status" value="1"/>
</dbReference>
<dbReference type="SUPFAM" id="SSF103481">
    <property type="entry name" value="Multidrug resistance efflux transporter EmrE"/>
    <property type="match status" value="1"/>
</dbReference>
<accession>A0A445KLJ4</accession>
<dbReference type="AlphaFoldDB" id="A0A445KLJ4"/>
<dbReference type="GO" id="GO:0050660">
    <property type="term" value="F:flavin adenine dinucleotide binding"/>
    <property type="evidence" value="ECO:0007669"/>
    <property type="project" value="InterPro"/>
</dbReference>
<evidence type="ECO:0000313" key="9">
    <source>
        <dbReference type="Proteomes" id="UP000289340"/>
    </source>
</evidence>
<evidence type="ECO:0000259" key="7">
    <source>
        <dbReference type="Pfam" id="PF00732"/>
    </source>
</evidence>
<keyword evidence="5" id="KW-0560">Oxidoreductase</keyword>
<reference evidence="8 9" key="1">
    <citation type="submission" date="2018-09" db="EMBL/GenBank/DDBJ databases">
        <title>A high-quality reference genome of wild soybean provides a powerful tool to mine soybean genomes.</title>
        <authorList>
            <person name="Xie M."/>
            <person name="Chung C.Y.L."/>
            <person name="Li M.-W."/>
            <person name="Wong F.-L."/>
            <person name="Chan T.-F."/>
            <person name="Lam H.-M."/>
        </authorList>
    </citation>
    <scope>NUCLEOTIDE SEQUENCE [LARGE SCALE GENOMIC DNA]</scope>
    <source>
        <strain evidence="9">cv. W05</strain>
        <tissue evidence="8">Hypocotyl of etiolated seedlings</tissue>
    </source>
</reference>
<comment type="similarity">
    <text evidence="2">Belongs to the GMC oxidoreductase family.</text>
</comment>
<evidence type="ECO:0000313" key="8">
    <source>
        <dbReference type="EMBL" id="RZC11747.1"/>
    </source>
</evidence>
<evidence type="ECO:0000256" key="2">
    <source>
        <dbReference type="ARBA" id="ARBA00010790"/>
    </source>
</evidence>
<dbReference type="Pfam" id="PF00732">
    <property type="entry name" value="GMC_oxred_N"/>
    <property type="match status" value="1"/>
</dbReference>
<keyword evidence="6" id="KW-1133">Transmembrane helix</keyword>
<evidence type="ECO:0000256" key="3">
    <source>
        <dbReference type="ARBA" id="ARBA00022630"/>
    </source>
</evidence>
<organism evidence="8 9">
    <name type="scientific">Glycine soja</name>
    <name type="common">Wild soybean</name>
    <dbReference type="NCBI Taxonomy" id="3848"/>
    <lineage>
        <taxon>Eukaryota</taxon>
        <taxon>Viridiplantae</taxon>
        <taxon>Streptophyta</taxon>
        <taxon>Embryophyta</taxon>
        <taxon>Tracheophyta</taxon>
        <taxon>Spermatophyta</taxon>
        <taxon>Magnoliopsida</taxon>
        <taxon>eudicotyledons</taxon>
        <taxon>Gunneridae</taxon>
        <taxon>Pentapetalae</taxon>
        <taxon>rosids</taxon>
        <taxon>fabids</taxon>
        <taxon>Fabales</taxon>
        <taxon>Fabaceae</taxon>
        <taxon>Papilionoideae</taxon>
        <taxon>50 kb inversion clade</taxon>
        <taxon>NPAAA clade</taxon>
        <taxon>indigoferoid/millettioid clade</taxon>
        <taxon>Phaseoleae</taxon>
        <taxon>Glycine</taxon>
        <taxon>Glycine subgen. Soja</taxon>
    </lineage>
</organism>
<dbReference type="EMBL" id="QZWG01000005">
    <property type="protein sequence ID" value="RZC11747.1"/>
    <property type="molecule type" value="Genomic_DNA"/>
</dbReference>
<feature type="transmembrane region" description="Helical" evidence="6">
    <location>
        <begin position="165"/>
        <end position="184"/>
    </location>
</feature>
<evidence type="ECO:0000256" key="4">
    <source>
        <dbReference type="ARBA" id="ARBA00022827"/>
    </source>
</evidence>
<dbReference type="PANTHER" id="PTHR46056:SF12">
    <property type="entry name" value="LONG-CHAIN-ALCOHOL OXIDASE"/>
    <property type="match status" value="1"/>
</dbReference>
<dbReference type="Proteomes" id="UP000289340">
    <property type="component" value="Chromosome 5"/>
</dbReference>
<dbReference type="InterPro" id="IPR000172">
    <property type="entry name" value="GMC_OxRdtase_N"/>
</dbReference>
<dbReference type="GO" id="GO:0016614">
    <property type="term" value="F:oxidoreductase activity, acting on CH-OH group of donors"/>
    <property type="evidence" value="ECO:0007669"/>
    <property type="project" value="InterPro"/>
</dbReference>
<gene>
    <name evidence="8" type="ORF">D0Y65_011800</name>
</gene>
<dbReference type="SUPFAM" id="SSF51905">
    <property type="entry name" value="FAD/NAD(P)-binding domain"/>
    <property type="match status" value="1"/>
</dbReference>
<feature type="domain" description="Glucose-methanol-choline oxidoreductase N-terminal" evidence="7">
    <location>
        <begin position="43"/>
        <end position="79"/>
    </location>
</feature>
<dbReference type="Gene3D" id="3.30.200.20">
    <property type="entry name" value="Phosphorylase Kinase, domain 1"/>
    <property type="match status" value="1"/>
</dbReference>
<keyword evidence="4" id="KW-0274">FAD</keyword>
<sequence>MGSGCDGGVATAILANSGHKVIVFEKGEYFVSHDYSSLEGPFMDELYESGSIMLSLDGKMMILDGSTFGGGSAVNRSATFGFVYKGWIDENTYTPTKPGIGIVVAIKKLKPESFQGHREWLAEVNYLGQLHHENMMRGPLFVSISNPLMFVLVAIASSLMLNENLYVGSVVGAVLIVCGLYMVLWGKSKEMKNITQLVPSETIREAEFG</sequence>
<evidence type="ECO:0000256" key="5">
    <source>
        <dbReference type="ARBA" id="ARBA00023002"/>
    </source>
</evidence>
<name>A0A445KLJ4_GLYSO</name>
<evidence type="ECO:0000256" key="1">
    <source>
        <dbReference type="ARBA" id="ARBA00004141"/>
    </source>
</evidence>
<protein>
    <submittedName>
        <fullName evidence="8">Long-chain-alcohol oxidase FAO2</fullName>
    </submittedName>
</protein>
<dbReference type="InterPro" id="IPR037185">
    <property type="entry name" value="EmrE-like"/>
</dbReference>
<evidence type="ECO:0000256" key="6">
    <source>
        <dbReference type="SAM" id="Phobius"/>
    </source>
</evidence>
<comment type="subcellular location">
    <subcellularLocation>
        <location evidence="1">Membrane</location>
        <topology evidence="1">Multi-pass membrane protein</topology>
    </subcellularLocation>
</comment>
<comment type="caution">
    <text evidence="8">The sequence shown here is derived from an EMBL/GenBank/DDBJ whole genome shotgun (WGS) entry which is preliminary data.</text>
</comment>
<feature type="transmembrane region" description="Helical" evidence="6">
    <location>
        <begin position="140"/>
        <end position="159"/>
    </location>
</feature>
<keyword evidence="6" id="KW-0472">Membrane</keyword>
<keyword evidence="9" id="KW-1185">Reference proteome</keyword>
<keyword evidence="6" id="KW-0812">Transmembrane</keyword>